<comment type="caution">
    <text evidence="1">The sequence shown here is derived from an EMBL/GenBank/DDBJ whole genome shotgun (WGS) entry which is preliminary data.</text>
</comment>
<keyword evidence="2" id="KW-1185">Reference proteome</keyword>
<evidence type="ECO:0000313" key="1">
    <source>
        <dbReference type="EMBL" id="KPV42211.1"/>
    </source>
</evidence>
<sequence>RAQLYANSIQTPYWRGVTRLLPLPAMPGDGTSPCLTHCRCAWDVTALEGEQNYDCTWTLGDTEHCQVCKQRAVEWAPLRIRNGELA</sequence>
<dbReference type="EMBL" id="LJCR01003806">
    <property type="protein sequence ID" value="KPV42211.1"/>
    <property type="molecule type" value="Genomic_DNA"/>
</dbReference>
<organism evidence="1 2">
    <name type="scientific">Kouleothrix aurantiaca</name>
    <dbReference type="NCBI Taxonomy" id="186479"/>
    <lineage>
        <taxon>Bacteria</taxon>
        <taxon>Bacillati</taxon>
        <taxon>Chloroflexota</taxon>
        <taxon>Chloroflexia</taxon>
        <taxon>Chloroflexales</taxon>
        <taxon>Roseiflexineae</taxon>
        <taxon>Roseiflexaceae</taxon>
        <taxon>Kouleothrix</taxon>
    </lineage>
</organism>
<gene>
    <name evidence="1" type="ORF">SE17_44475</name>
</gene>
<accession>A0A0P9ETM4</accession>
<dbReference type="AlphaFoldDB" id="A0A0P9ETM4"/>
<feature type="non-terminal residue" evidence="1">
    <location>
        <position position="1"/>
    </location>
</feature>
<proteinExistence type="predicted"/>
<reference evidence="1 2" key="1">
    <citation type="submission" date="2015-09" db="EMBL/GenBank/DDBJ databases">
        <title>Draft genome sequence of Kouleothrix aurantiaca JCM 19913.</title>
        <authorList>
            <person name="Hemp J."/>
        </authorList>
    </citation>
    <scope>NUCLEOTIDE SEQUENCE [LARGE SCALE GENOMIC DNA]</scope>
    <source>
        <strain evidence="1 2">COM-B</strain>
    </source>
</reference>
<protein>
    <submittedName>
        <fullName evidence="1">Uncharacterized protein</fullName>
    </submittedName>
</protein>
<dbReference type="Proteomes" id="UP000050509">
    <property type="component" value="Unassembled WGS sequence"/>
</dbReference>
<evidence type="ECO:0000313" key="2">
    <source>
        <dbReference type="Proteomes" id="UP000050509"/>
    </source>
</evidence>
<name>A0A0P9ETM4_9CHLR</name>